<gene>
    <name evidence="2" type="ORF">LCMiAC01_05550</name>
</gene>
<reference evidence="2" key="1">
    <citation type="journal article" date="2019" name="MBio">
        <title>Virus Genomes from Deep Sea Sediments Expand the Ocean Megavirome and Support Independent Origins of Viral Gigantism.</title>
        <authorList>
            <person name="Backstrom D."/>
            <person name="Yutin N."/>
            <person name="Jorgensen S.L."/>
            <person name="Dharamshi J."/>
            <person name="Homa F."/>
            <person name="Zaremba-Niedwiedzka K."/>
            <person name="Spang A."/>
            <person name="Wolf Y.I."/>
            <person name="Koonin E.V."/>
            <person name="Ettema T.J."/>
        </authorList>
    </citation>
    <scope>NUCLEOTIDE SEQUENCE</scope>
</reference>
<keyword evidence="2" id="KW-0808">Transferase</keyword>
<name>A0A481Z046_9VIRU</name>
<protein>
    <submittedName>
        <fullName evidence="2">Glycosyl transferase family 2</fullName>
    </submittedName>
</protein>
<dbReference type="InterPro" id="IPR001173">
    <property type="entry name" value="Glyco_trans_2-like"/>
</dbReference>
<sequence length="1310" mass="154219">MPINKKSRKRKRKNKKLTMAAKGKSKKYKHIKSTVPIKKKSKTYKHIKSTIILNMIVKDESHIIEQTLQNVYEKFGDRLIYYCIDDTGSSDATKEIIKNYFDKVGISGQLFDTPWRNFGYNRSKALKHCYGKPGKYIYVIDADDSICGDFVLPNKLTHDSYMLNIGQGFTYQRVQIFKNDGSWCYRGVLHEFPTNNKKYTKARIEGNYYIKSGRTGNRSKDPKKYLNDALTFEKALKDMESNPNHPERDLKGRYVFYMAQSYKDYNDNVNALKNYKRRVEMGGWYEEIWYSLYQIGNLLVKMKKPENEIEKAYVSAYKKCPHRAESLYELAEYFRHKDNFSKAYKYAKLAAKIPYPKKDVLFISKDVYDYMALEELSISGYHAGAYKDAYNACVKLLKSDKMPEQIRQRIEMNKKFAEEKLNTVGNTSKPMTWIIYMGNAMMDDDVRKLIEELPHHSKIYIAGSNIYGDLGKAIYVDESALTIIVNNISIDMLVVYNYLNYFYTDLYNDNKLKAKHIICWMNQPTFGLLFKNQISINCINSTVLSKICNNIKKIVCNTDIKNKIKDNYDIPDSIIRVVDINIDNIESMLSKHNNKNKDKNKDKNKNKNIHININDKTIKCIYPEYIPDYKIKRIDKYSKLTINNMIRACIKEINIPELTYEMSIFQKAVGNSALSDSCMKKVIKMVDNNNKYEYMNAMLRIYKVLNDTSISDDVAYNTYNNILRTENMTEKDREQLDEKRYILIDKIKDKYLEYPKNIILELVKNAKSKDNDAKIVFSMTTCKRYDLFEKTMNSFLNCCKDIHLIDRWLCVDDNSSTKDRENMMKNYPFFEYIWKTKEEKGHHVSMNIIHDNIATADYLLHMEDDFHFMEVRDYITDAISVLKNNNKYGQVLFNRNYIEYGERTRHRNKMAGGIRKRVSNINYVEHEHYTNNEERDKFYTKYKGCLTVGYWPHFSFRPSIHRCSAWRDIGIFYKTSHFEMAYAHEYVQRGYISAFLDTISCIHIGKKTWENQSINKNAYNLNKTEQFVVDDTKLSVNILSTNRDTDRWRDFKKNNKDKLGYYNRVIIDGNIDDNMRLHDTMKLNERMIECIIGHNNIWKSMKTKYALVMNDGVVLCNKFWNKIEEIMKEIGSDHDIIYMGTDPSFIRKDGPSSIMSYSSCGLVKYDEQNIGGYIISKLGAHKMLNYINKVGYNDIPLECMKKCNNMNAYYINIMDKKMEDVDVYGKYEKEWDNYVFYRGMDSFGNDIKYCENKTKEELKQLCDNDDKCVGFNTYGWLKYKIHKVGKLPGAKVGDGLFIKKRIIKNKNNIV</sequence>
<dbReference type="Gene3D" id="3.90.550.10">
    <property type="entry name" value="Spore Coat Polysaccharide Biosynthesis Protein SpsA, Chain A"/>
    <property type="match status" value="2"/>
</dbReference>
<dbReference type="Gene3D" id="1.25.40.10">
    <property type="entry name" value="Tetratricopeptide repeat domain"/>
    <property type="match status" value="1"/>
</dbReference>
<dbReference type="InterPro" id="IPR029044">
    <property type="entry name" value="Nucleotide-diphossugar_trans"/>
</dbReference>
<evidence type="ECO:0000259" key="1">
    <source>
        <dbReference type="Pfam" id="PF00535"/>
    </source>
</evidence>
<feature type="domain" description="Glycosyltransferase 2-like" evidence="1">
    <location>
        <begin position="55"/>
        <end position="146"/>
    </location>
</feature>
<evidence type="ECO:0000313" key="2">
    <source>
        <dbReference type="EMBL" id="QBK88873.1"/>
    </source>
</evidence>
<dbReference type="Pfam" id="PF00535">
    <property type="entry name" value="Glycos_transf_2"/>
    <property type="match status" value="1"/>
</dbReference>
<dbReference type="GO" id="GO:0016740">
    <property type="term" value="F:transferase activity"/>
    <property type="evidence" value="ECO:0007669"/>
    <property type="project" value="UniProtKB-KW"/>
</dbReference>
<dbReference type="InterPro" id="IPR011990">
    <property type="entry name" value="TPR-like_helical_dom_sf"/>
</dbReference>
<accession>A0A481Z046</accession>
<proteinExistence type="predicted"/>
<dbReference type="EMBL" id="MK500402">
    <property type="protein sequence ID" value="QBK88873.1"/>
    <property type="molecule type" value="Genomic_DNA"/>
</dbReference>
<dbReference type="SUPFAM" id="SSF53448">
    <property type="entry name" value="Nucleotide-diphospho-sugar transferases"/>
    <property type="match status" value="2"/>
</dbReference>
<organism evidence="2">
    <name type="scientific">Mimivirus LCMiAC01</name>
    <dbReference type="NCBI Taxonomy" id="2506608"/>
    <lineage>
        <taxon>Viruses</taxon>
        <taxon>Varidnaviria</taxon>
        <taxon>Bamfordvirae</taxon>
        <taxon>Nucleocytoviricota</taxon>
        <taxon>Megaviricetes</taxon>
        <taxon>Imitervirales</taxon>
        <taxon>Mimiviridae</taxon>
        <taxon>Klosneuvirinae</taxon>
    </lineage>
</organism>